<organism evidence="2 3">
    <name type="scientific">Cotesia glomerata</name>
    <name type="common">Lepidopteran parasitic wasp</name>
    <name type="synonym">Apanteles glomeratus</name>
    <dbReference type="NCBI Taxonomy" id="32391"/>
    <lineage>
        <taxon>Eukaryota</taxon>
        <taxon>Metazoa</taxon>
        <taxon>Ecdysozoa</taxon>
        <taxon>Arthropoda</taxon>
        <taxon>Hexapoda</taxon>
        <taxon>Insecta</taxon>
        <taxon>Pterygota</taxon>
        <taxon>Neoptera</taxon>
        <taxon>Endopterygota</taxon>
        <taxon>Hymenoptera</taxon>
        <taxon>Apocrita</taxon>
        <taxon>Ichneumonoidea</taxon>
        <taxon>Braconidae</taxon>
        <taxon>Microgastrinae</taxon>
        <taxon>Cotesia</taxon>
    </lineage>
</organism>
<dbReference type="Proteomes" id="UP000826195">
    <property type="component" value="Unassembled WGS sequence"/>
</dbReference>
<gene>
    <name evidence="2" type="ORF">KQX54_019371</name>
</gene>
<sequence length="195" mass="21595">MTICLDDKFLPDRGELGATGMTSSRSTRRWASLRQHVTSGDGIKPSVELLLNREQISKSQTPSSQPHSPNTPRTPHTPLKKSNWEVIEHFTGAPRPSIVTMGLGSEIGVSLAAGGVKEPISVTAINASFTENERKCALSRFLRALCRSHRFKNLQTLFVPRKKFSQEIFEIIRHVSRFFPSAARDPSVSTISPLT</sequence>
<dbReference type="AlphaFoldDB" id="A0AAV7IFD3"/>
<keyword evidence="3" id="KW-1185">Reference proteome</keyword>
<name>A0AAV7IFD3_COTGL</name>
<feature type="compositionally biased region" description="Polar residues" evidence="1">
    <location>
        <begin position="57"/>
        <end position="74"/>
    </location>
</feature>
<accession>A0AAV7IFD3</accession>
<evidence type="ECO:0000313" key="3">
    <source>
        <dbReference type="Proteomes" id="UP000826195"/>
    </source>
</evidence>
<reference evidence="2 3" key="1">
    <citation type="journal article" date="2021" name="J. Hered.">
        <title>A chromosome-level genome assembly of the parasitoid wasp, Cotesia glomerata (Hymenoptera: Braconidae).</title>
        <authorList>
            <person name="Pinto B.J."/>
            <person name="Weis J.J."/>
            <person name="Gamble T."/>
            <person name="Ode P.J."/>
            <person name="Paul R."/>
            <person name="Zaspel J.M."/>
        </authorList>
    </citation>
    <scope>NUCLEOTIDE SEQUENCE [LARGE SCALE GENOMIC DNA]</scope>
    <source>
        <strain evidence="2">CgM1</strain>
    </source>
</reference>
<evidence type="ECO:0000256" key="1">
    <source>
        <dbReference type="SAM" id="MobiDB-lite"/>
    </source>
</evidence>
<feature type="region of interest" description="Disordered" evidence="1">
    <location>
        <begin position="56"/>
        <end position="81"/>
    </location>
</feature>
<dbReference type="EMBL" id="JAHXZJ010001864">
    <property type="protein sequence ID" value="KAH0550436.1"/>
    <property type="molecule type" value="Genomic_DNA"/>
</dbReference>
<protein>
    <submittedName>
        <fullName evidence="2">Uncharacterized protein</fullName>
    </submittedName>
</protein>
<proteinExistence type="predicted"/>
<comment type="caution">
    <text evidence="2">The sequence shown here is derived from an EMBL/GenBank/DDBJ whole genome shotgun (WGS) entry which is preliminary data.</text>
</comment>
<evidence type="ECO:0000313" key="2">
    <source>
        <dbReference type="EMBL" id="KAH0550436.1"/>
    </source>
</evidence>